<sequence length="176" mass="18797">MGLTGRTNTMKSSLFVIGGLIAAALSLSACGTRESRDGLIPNQDRQASILRQRESTPLGGPRRETIWDLFSNADNPNTTVEVNKYIWAATQQVLDFMPVETADPFSGVLVYGYGRPPGGGAAYRGTVYVTDPALDARSLNVALSTRSGPVNAATTRAIEDAILTRARQLRIAEGAL</sequence>
<organism evidence="1 2">
    <name type="scientific">Palleronia pelagia</name>
    <dbReference type="NCBI Taxonomy" id="387096"/>
    <lineage>
        <taxon>Bacteria</taxon>
        <taxon>Pseudomonadati</taxon>
        <taxon>Pseudomonadota</taxon>
        <taxon>Alphaproteobacteria</taxon>
        <taxon>Rhodobacterales</taxon>
        <taxon>Roseobacteraceae</taxon>
        <taxon>Palleronia</taxon>
    </lineage>
</organism>
<dbReference type="PROSITE" id="PS51257">
    <property type="entry name" value="PROKAR_LIPOPROTEIN"/>
    <property type="match status" value="1"/>
</dbReference>
<proteinExistence type="predicted"/>
<keyword evidence="2" id="KW-1185">Reference proteome</keyword>
<dbReference type="EMBL" id="FOCM01000003">
    <property type="protein sequence ID" value="SEN33041.1"/>
    <property type="molecule type" value="Genomic_DNA"/>
</dbReference>
<dbReference type="AlphaFoldDB" id="A0A1H8FMK0"/>
<reference evidence="2" key="1">
    <citation type="submission" date="2016-10" db="EMBL/GenBank/DDBJ databases">
        <authorList>
            <person name="Varghese N."/>
            <person name="Submissions S."/>
        </authorList>
    </citation>
    <scope>NUCLEOTIDE SEQUENCE [LARGE SCALE GENOMIC DNA]</scope>
    <source>
        <strain evidence="2">DSM 26893</strain>
    </source>
</reference>
<accession>A0A1H8FMK0</accession>
<evidence type="ECO:0000313" key="2">
    <source>
        <dbReference type="Proteomes" id="UP000199372"/>
    </source>
</evidence>
<evidence type="ECO:0008006" key="3">
    <source>
        <dbReference type="Google" id="ProtNLM"/>
    </source>
</evidence>
<name>A0A1H8FMK0_9RHOB</name>
<dbReference type="InterPro" id="IPR021959">
    <property type="entry name" value="DUF3576"/>
</dbReference>
<protein>
    <recommendedName>
        <fullName evidence="3">DUF3576 domain-containing protein</fullName>
    </recommendedName>
</protein>
<evidence type="ECO:0000313" key="1">
    <source>
        <dbReference type="EMBL" id="SEN33041.1"/>
    </source>
</evidence>
<dbReference type="Pfam" id="PF12100">
    <property type="entry name" value="DUF3576"/>
    <property type="match status" value="1"/>
</dbReference>
<gene>
    <name evidence="1" type="ORF">SAMN04488011_103399</name>
</gene>
<dbReference type="Proteomes" id="UP000199372">
    <property type="component" value="Unassembled WGS sequence"/>
</dbReference>